<accession>A0A6C2YMJ1</accession>
<dbReference type="Gene3D" id="3.20.20.140">
    <property type="entry name" value="Metal-dependent hydrolases"/>
    <property type="match status" value="1"/>
</dbReference>
<dbReference type="AlphaFoldDB" id="A0A6C2YMJ1"/>
<dbReference type="EMBL" id="LR593887">
    <property type="protein sequence ID" value="VTS00482.1"/>
    <property type="molecule type" value="Genomic_DNA"/>
</dbReference>
<dbReference type="SUPFAM" id="SSF51556">
    <property type="entry name" value="Metallo-dependent hydrolases"/>
    <property type="match status" value="1"/>
</dbReference>
<dbReference type="Gene3D" id="2.30.40.10">
    <property type="entry name" value="Urease, subunit C, domain 1"/>
    <property type="match status" value="1"/>
</dbReference>
<evidence type="ECO:0000256" key="2">
    <source>
        <dbReference type="ARBA" id="ARBA00022801"/>
    </source>
</evidence>
<dbReference type="Pfam" id="PF07969">
    <property type="entry name" value="Amidohydro_3"/>
    <property type="match status" value="1"/>
</dbReference>
<dbReference type="SUPFAM" id="SSF51338">
    <property type="entry name" value="Composite domain of metallo-dependent hydrolases"/>
    <property type="match status" value="1"/>
</dbReference>
<protein>
    <recommendedName>
        <fullName evidence="4">Amidohydrolase 3 domain-containing protein</fullName>
    </recommendedName>
</protein>
<feature type="region of interest" description="Disordered" evidence="3">
    <location>
        <begin position="506"/>
        <end position="528"/>
    </location>
</feature>
<dbReference type="InterPro" id="IPR011059">
    <property type="entry name" value="Metal-dep_hydrolase_composite"/>
</dbReference>
<evidence type="ECO:0000313" key="5">
    <source>
        <dbReference type="EMBL" id="VIP02132.1"/>
    </source>
</evidence>
<dbReference type="PANTHER" id="PTHR11113">
    <property type="entry name" value="N-ACETYLGLUCOSAMINE-6-PHOSPHATE DEACETYLASE"/>
    <property type="match status" value="1"/>
</dbReference>
<dbReference type="Gene3D" id="3.30.1490.130">
    <property type="entry name" value="D-aminoacylase. Domain 3"/>
    <property type="match status" value="1"/>
</dbReference>
<keyword evidence="6" id="KW-1185">Reference proteome</keyword>
<proteinExistence type="inferred from homology"/>
<keyword evidence="2" id="KW-0378">Hydrolase</keyword>
<feature type="domain" description="Amidohydrolase 3" evidence="4">
    <location>
        <begin position="66"/>
        <end position="505"/>
    </location>
</feature>
<organism evidence="5">
    <name type="scientific">Tuwongella immobilis</name>
    <dbReference type="NCBI Taxonomy" id="692036"/>
    <lineage>
        <taxon>Bacteria</taxon>
        <taxon>Pseudomonadati</taxon>
        <taxon>Planctomycetota</taxon>
        <taxon>Planctomycetia</taxon>
        <taxon>Gemmatales</taxon>
        <taxon>Gemmataceae</taxon>
        <taxon>Tuwongella</taxon>
    </lineage>
</organism>
<dbReference type="KEGG" id="tim:GMBLW1_18280"/>
<name>A0A6C2YMJ1_9BACT</name>
<dbReference type="GO" id="GO:0008448">
    <property type="term" value="F:N-acetylglucosamine-6-phosphate deacetylase activity"/>
    <property type="evidence" value="ECO:0007669"/>
    <property type="project" value="TreeGrafter"/>
</dbReference>
<dbReference type="RefSeq" id="WP_162657336.1">
    <property type="nucleotide sequence ID" value="NZ_LR593887.1"/>
</dbReference>
<dbReference type="EMBL" id="LR586016">
    <property type="protein sequence ID" value="VIP02132.1"/>
    <property type="molecule type" value="Genomic_DNA"/>
</dbReference>
<dbReference type="PANTHER" id="PTHR11113:SF14">
    <property type="entry name" value="N-ACETYLGLUCOSAMINE-6-PHOSPHATE DEACETYLASE"/>
    <property type="match status" value="1"/>
</dbReference>
<comment type="similarity">
    <text evidence="1">Belongs to the metallo-dependent hydrolases superfamily. NagA family.</text>
</comment>
<dbReference type="Proteomes" id="UP000464378">
    <property type="component" value="Chromosome"/>
</dbReference>
<reference evidence="5" key="1">
    <citation type="submission" date="2019-04" db="EMBL/GenBank/DDBJ databases">
        <authorList>
            <consortium name="Science for Life Laboratories"/>
        </authorList>
    </citation>
    <scope>NUCLEOTIDE SEQUENCE</scope>
    <source>
        <strain evidence="5">MBLW1</strain>
    </source>
</reference>
<evidence type="ECO:0000256" key="3">
    <source>
        <dbReference type="SAM" id="MobiDB-lite"/>
    </source>
</evidence>
<evidence type="ECO:0000256" key="1">
    <source>
        <dbReference type="ARBA" id="ARBA00010716"/>
    </source>
</evidence>
<evidence type="ECO:0000259" key="4">
    <source>
        <dbReference type="Pfam" id="PF07969"/>
    </source>
</evidence>
<dbReference type="InterPro" id="IPR013108">
    <property type="entry name" value="Amidohydro_3"/>
</dbReference>
<dbReference type="InterPro" id="IPR032466">
    <property type="entry name" value="Metal_Hydrolase"/>
</dbReference>
<sequence>MLSSLTLAAMLTVAADSIPCDLVLKNATLFDGTGSPGVRGDLGIRGETIVAMGEFSPAPTAKGMPKIIDCSNWYIAPGFIDLHTHCDTGSPGLTEPRGRANRCYTTQGVTTVVTGNCGSGPTSIEGFYSQLADGGVATNVAHLVPHNSVRREVMGNVNRPPTAAELARMQALVETGMKQGAWGMATGLIYNPGTYSQTAELIELAKVVQSQNGIYASHIRDEGTGLLDAISEAIRIGREAKLPVHISHIKASGRKAWGKSADAIGMIREAQSKGQIITADQYPYIASSTSLSATVVDARFREGTSTDYRNRFDNPELLPKIRASIAANLEGKKRGETILIARFRHQPRWQGKRLSEIAAEQKRDVVDIVLEIETHGGAQIVNFSMNDEDMRLYMKQPFVATASDGSTQVPSDTVPHPRSYGTFPRKIGRFAIGEKLIPVEQAIRSASGLPADVLRLPNRGYLKVGFAADIVVLDPKTYRDQATFEKPHQFSTGVVHLFVNGQPVIEDSKETGQLPGRPLVHQAKPTPK</sequence>
<gene>
    <name evidence="5" type="ORF">GMBLW1_18280</name>
</gene>
<evidence type="ECO:0000313" key="6">
    <source>
        <dbReference type="Proteomes" id="UP000464378"/>
    </source>
</evidence>
<dbReference type="InterPro" id="IPR023100">
    <property type="entry name" value="D-aminoacylase_insert_dom_sf"/>
</dbReference>
<dbReference type="InParanoid" id="A0A6C2YMJ1"/>
<dbReference type="GO" id="GO:0006046">
    <property type="term" value="P:N-acetylglucosamine catabolic process"/>
    <property type="evidence" value="ECO:0007669"/>
    <property type="project" value="TreeGrafter"/>
</dbReference>